<dbReference type="AlphaFoldDB" id="A0A1P8WJX8"/>
<dbReference type="RefSeq" id="WP_145944269.1">
    <property type="nucleotide sequence ID" value="NZ_CP017641.1"/>
</dbReference>
<feature type="compositionally biased region" description="Low complexity" evidence="1">
    <location>
        <begin position="169"/>
        <end position="181"/>
    </location>
</feature>
<gene>
    <name evidence="2" type="ORF">Fuma_03997</name>
</gene>
<feature type="region of interest" description="Disordered" evidence="1">
    <location>
        <begin position="72"/>
        <end position="222"/>
    </location>
</feature>
<protein>
    <submittedName>
        <fullName evidence="2">Uncharacterized protein</fullName>
    </submittedName>
</protein>
<proteinExistence type="predicted"/>
<dbReference type="OrthoDB" id="278480at2"/>
<keyword evidence="3" id="KW-1185">Reference proteome</keyword>
<dbReference type="EMBL" id="CP017641">
    <property type="protein sequence ID" value="APZ94365.1"/>
    <property type="molecule type" value="Genomic_DNA"/>
</dbReference>
<sequence>MSIETAEQLKRELTDKWVVVAEEIPELRRFASLTGKVRTVNMNCRALVEFDGPEDIAWYDIDPQFLTVVDAPKPKQKEEAKAKPAAAKTAAPKAKTGGGNPLDQIRGGGAAKAKPAAGGSPLDKIRASGGGAAATPAGGSPLDKIRASGGGTSAAKPAAGGSPLDKIRASAGGAAAAPAEAPAEKEEAAPAAEAKPEKKESKALPPGTSPLDAIRAQGGFKG</sequence>
<feature type="compositionally biased region" description="Low complexity" evidence="1">
    <location>
        <begin position="83"/>
        <end position="95"/>
    </location>
</feature>
<name>A0A1P8WJX8_9PLAN</name>
<feature type="compositionally biased region" description="Basic and acidic residues" evidence="1">
    <location>
        <begin position="182"/>
        <end position="202"/>
    </location>
</feature>
<organism evidence="2 3">
    <name type="scientific">Fuerstiella marisgermanici</name>
    <dbReference type="NCBI Taxonomy" id="1891926"/>
    <lineage>
        <taxon>Bacteria</taxon>
        <taxon>Pseudomonadati</taxon>
        <taxon>Planctomycetota</taxon>
        <taxon>Planctomycetia</taxon>
        <taxon>Planctomycetales</taxon>
        <taxon>Planctomycetaceae</taxon>
        <taxon>Fuerstiella</taxon>
    </lineage>
</organism>
<accession>A0A1P8WJX8</accession>
<reference evidence="2 3" key="1">
    <citation type="journal article" date="2016" name="Front. Microbiol.">
        <title>Fuerstia marisgermanicae gen. nov., sp. nov., an Unusual Member of the Phylum Planctomycetes from the German Wadden Sea.</title>
        <authorList>
            <person name="Kohn T."/>
            <person name="Heuer A."/>
            <person name="Jogler M."/>
            <person name="Vollmers J."/>
            <person name="Boedeker C."/>
            <person name="Bunk B."/>
            <person name="Rast P."/>
            <person name="Borchert D."/>
            <person name="Glockner I."/>
            <person name="Freese H.M."/>
            <person name="Klenk H.P."/>
            <person name="Overmann J."/>
            <person name="Kaster A.K."/>
            <person name="Rohde M."/>
            <person name="Wiegand S."/>
            <person name="Jogler C."/>
        </authorList>
    </citation>
    <scope>NUCLEOTIDE SEQUENCE [LARGE SCALE GENOMIC DNA]</scope>
    <source>
        <strain evidence="2 3">NH11</strain>
    </source>
</reference>
<feature type="compositionally biased region" description="Gly residues" evidence="1">
    <location>
        <begin position="96"/>
        <end position="110"/>
    </location>
</feature>
<evidence type="ECO:0000256" key="1">
    <source>
        <dbReference type="SAM" id="MobiDB-lite"/>
    </source>
</evidence>
<feature type="compositionally biased region" description="Basic and acidic residues" evidence="1">
    <location>
        <begin position="72"/>
        <end position="82"/>
    </location>
</feature>
<dbReference type="Proteomes" id="UP000187735">
    <property type="component" value="Chromosome"/>
</dbReference>
<evidence type="ECO:0000313" key="3">
    <source>
        <dbReference type="Proteomes" id="UP000187735"/>
    </source>
</evidence>
<evidence type="ECO:0000313" key="2">
    <source>
        <dbReference type="EMBL" id="APZ94365.1"/>
    </source>
</evidence>
<dbReference type="KEGG" id="fmr:Fuma_03997"/>